<dbReference type="CDD" id="cd06257">
    <property type="entry name" value="DnaJ"/>
    <property type="match status" value="1"/>
</dbReference>
<dbReference type="Pfam" id="PF14559">
    <property type="entry name" value="TPR_19"/>
    <property type="match status" value="1"/>
</dbReference>
<feature type="repeat" description="TPR" evidence="7">
    <location>
        <begin position="168"/>
        <end position="201"/>
    </location>
</feature>
<keyword evidence="2" id="KW-0732">Signal</keyword>
<dbReference type="SUPFAM" id="SSF46565">
    <property type="entry name" value="Chaperone J-domain"/>
    <property type="match status" value="1"/>
</dbReference>
<dbReference type="PROSITE" id="PS50005">
    <property type="entry name" value="TPR"/>
    <property type="match status" value="2"/>
</dbReference>
<proteinExistence type="predicted"/>
<dbReference type="EMBL" id="QWIT01001200">
    <property type="protein sequence ID" value="RMZ18978.1"/>
    <property type="molecule type" value="Genomic_DNA"/>
</dbReference>
<dbReference type="Gene3D" id="1.10.287.110">
    <property type="entry name" value="DnaJ domain"/>
    <property type="match status" value="1"/>
</dbReference>
<accession>A0A3M7I0K9</accession>
<dbReference type="PANTHER" id="PTHR44140">
    <property type="entry name" value="LD25575P"/>
    <property type="match status" value="1"/>
</dbReference>
<dbReference type="VEuPathDB" id="FungiDB:BTJ68_05048"/>
<evidence type="ECO:0000256" key="3">
    <source>
        <dbReference type="ARBA" id="ARBA00022737"/>
    </source>
</evidence>
<evidence type="ECO:0000256" key="8">
    <source>
        <dbReference type="SAM" id="MobiDB-lite"/>
    </source>
</evidence>
<organism evidence="10 11">
    <name type="scientific">Hortaea werneckii</name>
    <name type="common">Black yeast</name>
    <name type="synonym">Cladosporium werneckii</name>
    <dbReference type="NCBI Taxonomy" id="91943"/>
    <lineage>
        <taxon>Eukaryota</taxon>
        <taxon>Fungi</taxon>
        <taxon>Dikarya</taxon>
        <taxon>Ascomycota</taxon>
        <taxon>Pezizomycotina</taxon>
        <taxon>Dothideomycetes</taxon>
        <taxon>Dothideomycetidae</taxon>
        <taxon>Mycosphaerellales</taxon>
        <taxon>Teratosphaeriaceae</taxon>
        <taxon>Hortaea</taxon>
    </lineage>
</organism>
<evidence type="ECO:0000313" key="10">
    <source>
        <dbReference type="EMBL" id="RMZ18978.1"/>
    </source>
</evidence>
<dbReference type="SMART" id="SM00271">
    <property type="entry name" value="DnaJ"/>
    <property type="match status" value="1"/>
</dbReference>
<dbReference type="OrthoDB" id="1726119at2759"/>
<name>A0A3M7I0K9_HORWE</name>
<dbReference type="InterPro" id="IPR051727">
    <property type="entry name" value="DnaJ_C3_Co-chaperones"/>
</dbReference>
<dbReference type="PANTHER" id="PTHR44140:SF2">
    <property type="entry name" value="LD25575P"/>
    <property type="match status" value="1"/>
</dbReference>
<dbReference type="SMART" id="SM00028">
    <property type="entry name" value="TPR"/>
    <property type="match status" value="4"/>
</dbReference>
<keyword evidence="5" id="KW-0256">Endoplasmic reticulum</keyword>
<evidence type="ECO:0000256" key="4">
    <source>
        <dbReference type="ARBA" id="ARBA00022803"/>
    </source>
</evidence>
<evidence type="ECO:0000256" key="5">
    <source>
        <dbReference type="ARBA" id="ARBA00022824"/>
    </source>
</evidence>
<dbReference type="Gene3D" id="1.25.40.10">
    <property type="entry name" value="Tetratricopeptide repeat domain"/>
    <property type="match status" value="1"/>
</dbReference>
<evidence type="ECO:0000259" key="9">
    <source>
        <dbReference type="PROSITE" id="PS50076"/>
    </source>
</evidence>
<dbReference type="SUPFAM" id="SSF48452">
    <property type="entry name" value="TPR-like"/>
    <property type="match status" value="2"/>
</dbReference>
<dbReference type="AlphaFoldDB" id="A0A3M7I0K9"/>
<dbReference type="PRINTS" id="PR00625">
    <property type="entry name" value="JDOMAIN"/>
</dbReference>
<dbReference type="InterPro" id="IPR036869">
    <property type="entry name" value="J_dom_sf"/>
</dbReference>
<keyword evidence="3" id="KW-0677">Repeat</keyword>
<feature type="domain" description="J" evidence="9">
    <location>
        <begin position="504"/>
        <end position="573"/>
    </location>
</feature>
<gene>
    <name evidence="10" type="ORF">D0859_17034</name>
</gene>
<dbReference type="Proteomes" id="UP000281677">
    <property type="component" value="Unassembled WGS sequence"/>
</dbReference>
<dbReference type="Pfam" id="PF00226">
    <property type="entry name" value="DnaJ"/>
    <property type="match status" value="1"/>
</dbReference>
<evidence type="ECO:0000256" key="1">
    <source>
        <dbReference type="ARBA" id="ARBA00004319"/>
    </source>
</evidence>
<feature type="compositionally biased region" description="Gly residues" evidence="8">
    <location>
        <begin position="583"/>
        <end position="642"/>
    </location>
</feature>
<protein>
    <recommendedName>
        <fullName evidence="6">Tetratricopeptide repeat and J domain-containing co-chaperone DNJ1</fullName>
    </recommendedName>
</protein>
<sequence>MCNSALRSSDSNLIAQAPLSSKTSNRLSNARPNLLSIPRDARHRSTTGRWRPGKLRPRNCTFHLVRALNSAPALPCALPHAGVWGPAASANRTGVNNRKMILRLSTLALGALCLSSAPLAAALSASDIPSDTPVSQLISSANTHLAQGNAQDALTYFDAAIQKDPSNYLTIFKRGATYLSLGRNTQASRDFDQVLVLKPGFEGALTQRAKIKSRNADWAAAKQDYLAAGKKESQELADLEEAEGAAKLAQEAEAKGDWETCVTQAGTAIFVAGTALDIRQRRARCRLEKGEIVEGISDLNHVLQINTGSIEPYLHIAAMTFYSLAETDKGITSVSRCLHNDPENKACSKLRKSQKAIDRTLKKFNQLVEKRQFASAVKLLIPTADEPGLLQEVKDDTTHYREAGYIHPQATSGLYAHLTERVCDAYMEMNNPKKAGPYCTETLTYNPTSLPALLHKAQHLLETEDYDGALSALSAAKEHHGNTPPINDLHTKTQQALKRSKQKDYYKILNVDRDASDREIKKSFRKLTVQHHPDKAHQNGVSPEEAQRKMQAINEAYEVLSDPELKARFDRGEDPMDPMAGQPQGGNPFGGGSPFGGGGGQQFFFRQGGGGGGGSHFKFSGGGGFPGGFPGGGGGFPGGFPF</sequence>
<evidence type="ECO:0000313" key="11">
    <source>
        <dbReference type="Proteomes" id="UP000281677"/>
    </source>
</evidence>
<dbReference type="GO" id="GO:0051087">
    <property type="term" value="F:protein-folding chaperone binding"/>
    <property type="evidence" value="ECO:0007669"/>
    <property type="project" value="TreeGrafter"/>
</dbReference>
<dbReference type="GO" id="GO:0051787">
    <property type="term" value="F:misfolded protein binding"/>
    <property type="evidence" value="ECO:0007669"/>
    <property type="project" value="TreeGrafter"/>
</dbReference>
<dbReference type="InterPro" id="IPR001623">
    <property type="entry name" value="DnaJ_domain"/>
</dbReference>
<keyword evidence="4 7" id="KW-0802">TPR repeat</keyword>
<evidence type="ECO:0000256" key="2">
    <source>
        <dbReference type="ARBA" id="ARBA00022729"/>
    </source>
</evidence>
<feature type="repeat" description="TPR" evidence="7">
    <location>
        <begin position="134"/>
        <end position="167"/>
    </location>
</feature>
<dbReference type="InterPro" id="IPR019734">
    <property type="entry name" value="TPR_rpt"/>
</dbReference>
<dbReference type="FunFam" id="1.25.40.10:FF:000224">
    <property type="entry name" value="DnaJ and TPR domain protein"/>
    <property type="match status" value="1"/>
</dbReference>
<comment type="subcellular location">
    <subcellularLocation>
        <location evidence="1">Endoplasmic reticulum lumen</location>
    </subcellularLocation>
</comment>
<evidence type="ECO:0000256" key="7">
    <source>
        <dbReference type="PROSITE-ProRule" id="PRU00339"/>
    </source>
</evidence>
<evidence type="ECO:0000256" key="6">
    <source>
        <dbReference type="ARBA" id="ARBA00073740"/>
    </source>
</evidence>
<dbReference type="InterPro" id="IPR011990">
    <property type="entry name" value="TPR-like_helical_dom_sf"/>
</dbReference>
<dbReference type="PROSITE" id="PS50076">
    <property type="entry name" value="DNAJ_2"/>
    <property type="match status" value="1"/>
</dbReference>
<comment type="caution">
    <text evidence="10">The sequence shown here is derived from an EMBL/GenBank/DDBJ whole genome shotgun (WGS) entry which is preliminary data.</text>
</comment>
<reference evidence="10 11" key="1">
    <citation type="journal article" date="2018" name="BMC Genomics">
        <title>Genomic evidence for intraspecific hybridization in a clonal and extremely halotolerant yeast.</title>
        <authorList>
            <person name="Gostincar C."/>
            <person name="Stajich J.E."/>
            <person name="Zupancic J."/>
            <person name="Zalar P."/>
            <person name="Gunde-Cimerman N."/>
        </authorList>
    </citation>
    <scope>NUCLEOTIDE SEQUENCE [LARGE SCALE GENOMIC DNA]</scope>
    <source>
        <strain evidence="10 11">EXF-120</strain>
    </source>
</reference>
<dbReference type="GO" id="GO:0034975">
    <property type="term" value="P:protein folding in endoplasmic reticulum"/>
    <property type="evidence" value="ECO:0007669"/>
    <property type="project" value="TreeGrafter"/>
</dbReference>
<dbReference type="GO" id="GO:0005788">
    <property type="term" value="C:endoplasmic reticulum lumen"/>
    <property type="evidence" value="ECO:0007669"/>
    <property type="project" value="UniProtKB-SubCell"/>
</dbReference>
<feature type="region of interest" description="Disordered" evidence="8">
    <location>
        <begin position="573"/>
        <end position="642"/>
    </location>
</feature>